<reference evidence="1 2" key="1">
    <citation type="submission" date="2021-05" db="EMBL/GenBank/DDBJ databases">
        <title>Culturable bacteria isolated from Daya Bay.</title>
        <authorList>
            <person name="Zheng W."/>
            <person name="Yu S."/>
            <person name="Huang Y."/>
        </authorList>
    </citation>
    <scope>NUCLEOTIDE SEQUENCE [LARGE SCALE GENOMIC DNA]</scope>
    <source>
        <strain evidence="1 2">DP4N28-5</strain>
    </source>
</reference>
<accession>A0ABS6SXP3</accession>
<dbReference type="RefSeq" id="WP_218390609.1">
    <property type="nucleotide sequence ID" value="NZ_JAHUZE010000001.1"/>
</dbReference>
<evidence type="ECO:0008006" key="3">
    <source>
        <dbReference type="Google" id="ProtNLM"/>
    </source>
</evidence>
<gene>
    <name evidence="1" type="ORF">KJP28_02285</name>
</gene>
<protein>
    <recommendedName>
        <fullName evidence="3">Hemolysin-type calcium-binding repeat-containing protein</fullName>
    </recommendedName>
</protein>
<comment type="caution">
    <text evidence="1">The sequence shown here is derived from an EMBL/GenBank/DDBJ whole genome shotgun (WGS) entry which is preliminary data.</text>
</comment>
<dbReference type="InterPro" id="IPR050557">
    <property type="entry name" value="RTX_toxin/Mannuronan_C5-epim"/>
</dbReference>
<keyword evidence="2" id="KW-1185">Reference proteome</keyword>
<dbReference type="InterPro" id="IPR018511">
    <property type="entry name" value="Hemolysin-typ_Ca-bd_CS"/>
</dbReference>
<evidence type="ECO:0000313" key="1">
    <source>
        <dbReference type="EMBL" id="MBV7377736.1"/>
    </source>
</evidence>
<dbReference type="PROSITE" id="PS00330">
    <property type="entry name" value="HEMOLYSIN_CALCIUM"/>
    <property type="match status" value="2"/>
</dbReference>
<dbReference type="Pfam" id="PF00353">
    <property type="entry name" value="HemolysinCabind"/>
    <property type="match status" value="3"/>
</dbReference>
<name>A0ABS6SXP3_9RHOB</name>
<dbReference type="Proteomes" id="UP000756530">
    <property type="component" value="Unassembled WGS sequence"/>
</dbReference>
<dbReference type="InterPro" id="IPR001343">
    <property type="entry name" value="Hemolysn_Ca-bd"/>
</dbReference>
<dbReference type="PANTHER" id="PTHR38340">
    <property type="entry name" value="S-LAYER PROTEIN"/>
    <property type="match status" value="1"/>
</dbReference>
<sequence>MDLELNYRPSTGHVVTSDLFGGNALYTHNDVGSGTTFDAALHQIGIDGLRYPGGTMTEVWGEAFIRAPNTPPDVAEGEHTFVGLHDFLTYAQSEGQPVTIVLPTRHLFVGEAEGSGARDLRMGKVAEMADFVADMLRDYPDVDFAGFEIGNEYWNPAVWMTSEEYGKLANAVAIAVQDAMDDVLGEGADQPAILMQMGDVWGRDFDVGAYSGMDIEWWQKWTLANNDILDAMSGAARDAVDGLIGHYYYVETGAALTPGDTDMAAADRYFRELQFDYETFLRAWGLEEHGPLELAISEWGPEHRVSQQWGLAGASVMLEMFEGLLRLGADSAHVWPIEYAGPTDLAGRHDGGDGVDGDLLTPLGEVFRLMSEYATGLELLDNGFNAEDRAVESVEVNAFGSDERFVVFISSRSEDAQNLTLDVSAYVDAYSHFSGERIVQADPEAHWNEARWFATTEALSSSDLGGSTELSVSLGAYEVAVVEFVLADEITGARDSIEGEEFLGRSRPDHYVGSIGHDRILGRAGADRLMGNAGDDLMAGQRGNDRLAGQGGNDRIVGGAGNDRLLGHGGDDVLLGGRGRDVLIGHDGDDVLRGGDSRDVLVGGAGRNELFGGWGSDVFLFNSRGFSTIHDWEAGRDRINLRPLDLAMTDVAIFDESYVIKGVLQDGALVDFGQGAVFLVGVDVEDLSGSDFIF</sequence>
<proteinExistence type="predicted"/>
<dbReference type="EMBL" id="JAHUZE010000001">
    <property type="protein sequence ID" value="MBV7377736.1"/>
    <property type="molecule type" value="Genomic_DNA"/>
</dbReference>
<evidence type="ECO:0000313" key="2">
    <source>
        <dbReference type="Proteomes" id="UP000756530"/>
    </source>
</evidence>
<organism evidence="1 2">
    <name type="scientific">Maritimibacter dapengensis</name>
    <dbReference type="NCBI Taxonomy" id="2836868"/>
    <lineage>
        <taxon>Bacteria</taxon>
        <taxon>Pseudomonadati</taxon>
        <taxon>Pseudomonadota</taxon>
        <taxon>Alphaproteobacteria</taxon>
        <taxon>Rhodobacterales</taxon>
        <taxon>Roseobacteraceae</taxon>
        <taxon>Maritimibacter</taxon>
    </lineage>
</organism>
<dbReference type="PANTHER" id="PTHR38340:SF1">
    <property type="entry name" value="S-LAYER PROTEIN"/>
    <property type="match status" value="1"/>
</dbReference>